<dbReference type="GO" id="GO:0005230">
    <property type="term" value="F:extracellular ligand-gated monoatomic ion channel activity"/>
    <property type="evidence" value="ECO:0007669"/>
    <property type="project" value="InterPro"/>
</dbReference>
<evidence type="ECO:0000313" key="2">
    <source>
        <dbReference type="Proteomes" id="UP001165160"/>
    </source>
</evidence>
<proteinExistence type="predicted"/>
<name>A0A9W7FIS2_9STRA</name>
<reference evidence="2" key="1">
    <citation type="journal article" date="2023" name="Commun. Biol.">
        <title>Genome analysis of Parmales, the sister group of diatoms, reveals the evolutionary specialization of diatoms from phago-mixotrophs to photoautotrophs.</title>
        <authorList>
            <person name="Ban H."/>
            <person name="Sato S."/>
            <person name="Yoshikawa S."/>
            <person name="Yamada K."/>
            <person name="Nakamura Y."/>
            <person name="Ichinomiya M."/>
            <person name="Sato N."/>
            <person name="Blanc-Mathieu R."/>
            <person name="Endo H."/>
            <person name="Kuwata A."/>
            <person name="Ogata H."/>
        </authorList>
    </citation>
    <scope>NUCLEOTIDE SEQUENCE [LARGE SCALE GENOMIC DNA]</scope>
    <source>
        <strain evidence="2">NIES 3699</strain>
    </source>
</reference>
<dbReference type="Proteomes" id="UP001165160">
    <property type="component" value="Unassembled WGS sequence"/>
</dbReference>
<protein>
    <submittedName>
        <fullName evidence="1">Uncharacterized protein</fullName>
    </submittedName>
</protein>
<dbReference type="EMBL" id="BRXX01000455">
    <property type="protein sequence ID" value="GMI12957.1"/>
    <property type="molecule type" value="Genomic_DNA"/>
</dbReference>
<dbReference type="AlphaFoldDB" id="A0A9W7FIS2"/>
<dbReference type="GO" id="GO:0016020">
    <property type="term" value="C:membrane"/>
    <property type="evidence" value="ECO:0007669"/>
    <property type="project" value="InterPro"/>
</dbReference>
<keyword evidence="2" id="KW-1185">Reference proteome</keyword>
<evidence type="ECO:0000313" key="1">
    <source>
        <dbReference type="EMBL" id="GMI12957.1"/>
    </source>
</evidence>
<sequence>MDGECLEGLDLGPGIDVKKAVSDRRQKTLELEKTKKICTIRISKKEISLLEVIDTERCMRVKLHLQMNWYDLDFLVAGKVGEIAQPRWYPTFNFPGASPIHGPAVIIRDDYSLNNAKSGQIGCDREIVVTLDVDLDHSSFPFDRQTLEFQIRATTPTDVPLP</sequence>
<gene>
    <name evidence="1" type="ORF">TrVE_jg4248</name>
</gene>
<dbReference type="Gene3D" id="2.70.170.10">
    <property type="entry name" value="Neurotransmitter-gated ion-channel ligand-binding domain"/>
    <property type="match status" value="1"/>
</dbReference>
<comment type="caution">
    <text evidence="1">The sequence shown here is derived from an EMBL/GenBank/DDBJ whole genome shotgun (WGS) entry which is preliminary data.</text>
</comment>
<organism evidence="1 2">
    <name type="scientific">Triparma verrucosa</name>
    <dbReference type="NCBI Taxonomy" id="1606542"/>
    <lineage>
        <taxon>Eukaryota</taxon>
        <taxon>Sar</taxon>
        <taxon>Stramenopiles</taxon>
        <taxon>Ochrophyta</taxon>
        <taxon>Bolidophyceae</taxon>
        <taxon>Parmales</taxon>
        <taxon>Triparmaceae</taxon>
        <taxon>Triparma</taxon>
    </lineage>
</organism>
<dbReference type="InterPro" id="IPR036734">
    <property type="entry name" value="Neur_chan_lig-bd_sf"/>
</dbReference>
<accession>A0A9W7FIS2</accession>